<keyword evidence="2" id="KW-1185">Reference proteome</keyword>
<comment type="caution">
    <text evidence="1">The sequence shown here is derived from an EMBL/GenBank/DDBJ whole genome shotgun (WGS) entry which is preliminary data.</text>
</comment>
<gene>
    <name evidence="1" type="ORF">HPB50_000012</name>
</gene>
<reference evidence="1" key="1">
    <citation type="submission" date="2020-05" db="EMBL/GenBank/DDBJ databases">
        <title>Large-scale comparative analyses of tick genomes elucidate their genetic diversity and vector capacities.</title>
        <authorList>
            <person name="Jia N."/>
            <person name="Wang J."/>
            <person name="Shi W."/>
            <person name="Du L."/>
            <person name="Sun Y."/>
            <person name="Zhan W."/>
            <person name="Jiang J."/>
            <person name="Wang Q."/>
            <person name="Zhang B."/>
            <person name="Ji P."/>
            <person name="Sakyi L.B."/>
            <person name="Cui X."/>
            <person name="Yuan T."/>
            <person name="Jiang B."/>
            <person name="Yang W."/>
            <person name="Lam T.T.-Y."/>
            <person name="Chang Q."/>
            <person name="Ding S."/>
            <person name="Wang X."/>
            <person name="Zhu J."/>
            <person name="Ruan X."/>
            <person name="Zhao L."/>
            <person name="Wei J."/>
            <person name="Que T."/>
            <person name="Du C."/>
            <person name="Cheng J."/>
            <person name="Dai P."/>
            <person name="Han X."/>
            <person name="Huang E."/>
            <person name="Gao Y."/>
            <person name="Liu J."/>
            <person name="Shao H."/>
            <person name="Ye R."/>
            <person name="Li L."/>
            <person name="Wei W."/>
            <person name="Wang X."/>
            <person name="Wang C."/>
            <person name="Yang T."/>
            <person name="Huo Q."/>
            <person name="Li W."/>
            <person name="Guo W."/>
            <person name="Chen H."/>
            <person name="Zhou L."/>
            <person name="Ni X."/>
            <person name="Tian J."/>
            <person name="Zhou Y."/>
            <person name="Sheng Y."/>
            <person name="Liu T."/>
            <person name="Pan Y."/>
            <person name="Xia L."/>
            <person name="Li J."/>
            <person name="Zhao F."/>
            <person name="Cao W."/>
        </authorList>
    </citation>
    <scope>NUCLEOTIDE SEQUENCE</scope>
    <source>
        <tissue evidence="1">Larvae</tissue>
    </source>
</reference>
<accession>A0ACB7RWQ3</accession>
<dbReference type="EMBL" id="CM023486">
    <property type="protein sequence ID" value="KAH6927151.1"/>
    <property type="molecule type" value="Genomic_DNA"/>
</dbReference>
<sequence length="115" mass="12800">MTAAVSLGVPVSVLQPSQQSAVTSMPLVERLKFSAFSDLQSPEVFLKRSDNICFISRIDEANRLSNVVAAALEGSIKLWWHFVGAFPLWNEFAQAFHVKFASISSKRCLKVELEQ</sequence>
<evidence type="ECO:0000313" key="1">
    <source>
        <dbReference type="EMBL" id="KAH6927151.1"/>
    </source>
</evidence>
<protein>
    <submittedName>
        <fullName evidence="1">Uncharacterized protein</fullName>
    </submittedName>
</protein>
<proteinExistence type="predicted"/>
<name>A0ACB7RWQ3_HYAAI</name>
<dbReference type="Proteomes" id="UP000821845">
    <property type="component" value="Chromosome 6"/>
</dbReference>
<organism evidence="1 2">
    <name type="scientific">Hyalomma asiaticum</name>
    <name type="common">Tick</name>
    <dbReference type="NCBI Taxonomy" id="266040"/>
    <lineage>
        <taxon>Eukaryota</taxon>
        <taxon>Metazoa</taxon>
        <taxon>Ecdysozoa</taxon>
        <taxon>Arthropoda</taxon>
        <taxon>Chelicerata</taxon>
        <taxon>Arachnida</taxon>
        <taxon>Acari</taxon>
        <taxon>Parasitiformes</taxon>
        <taxon>Ixodida</taxon>
        <taxon>Ixodoidea</taxon>
        <taxon>Ixodidae</taxon>
        <taxon>Hyalomminae</taxon>
        <taxon>Hyalomma</taxon>
    </lineage>
</organism>
<evidence type="ECO:0000313" key="2">
    <source>
        <dbReference type="Proteomes" id="UP000821845"/>
    </source>
</evidence>